<protein>
    <recommendedName>
        <fullName evidence="8">Glucoside xylosyltransferase 1</fullName>
    </recommendedName>
</protein>
<evidence type="ECO:0000256" key="2">
    <source>
        <dbReference type="ARBA" id="ARBA00006351"/>
    </source>
</evidence>
<dbReference type="PANTHER" id="PTHR46012:SF1">
    <property type="entry name" value="GLUCOSIDE XYLOSYLTRANSFERASE 2"/>
    <property type="match status" value="1"/>
</dbReference>
<name>A0A9Q1HWT3_CONCO</name>
<keyword evidence="7" id="KW-1185">Reference proteome</keyword>
<dbReference type="OrthoDB" id="8960290at2759"/>
<dbReference type="PANTHER" id="PTHR46012">
    <property type="entry name" value="IP22168P"/>
    <property type="match status" value="1"/>
</dbReference>
<gene>
    <name evidence="6" type="ORF">COCON_G00150520</name>
</gene>
<comment type="subcellular location">
    <subcellularLocation>
        <location evidence="1">Membrane</location>
        <topology evidence="1">Single-pass type II membrane protein</topology>
    </subcellularLocation>
</comment>
<dbReference type="AlphaFoldDB" id="A0A9Q1HWT3"/>
<keyword evidence="5" id="KW-0812">Transmembrane</keyword>
<dbReference type="Proteomes" id="UP001152803">
    <property type="component" value="Unassembled WGS sequence"/>
</dbReference>
<evidence type="ECO:0000256" key="4">
    <source>
        <dbReference type="ARBA" id="ARBA00022679"/>
    </source>
</evidence>
<organism evidence="6 7">
    <name type="scientific">Conger conger</name>
    <name type="common">Conger eel</name>
    <name type="synonym">Muraena conger</name>
    <dbReference type="NCBI Taxonomy" id="82655"/>
    <lineage>
        <taxon>Eukaryota</taxon>
        <taxon>Metazoa</taxon>
        <taxon>Chordata</taxon>
        <taxon>Craniata</taxon>
        <taxon>Vertebrata</taxon>
        <taxon>Euteleostomi</taxon>
        <taxon>Actinopterygii</taxon>
        <taxon>Neopterygii</taxon>
        <taxon>Teleostei</taxon>
        <taxon>Anguilliformes</taxon>
        <taxon>Congridae</taxon>
        <taxon>Conger</taxon>
    </lineage>
</organism>
<keyword evidence="5" id="KW-0735">Signal-anchor</keyword>
<evidence type="ECO:0000256" key="1">
    <source>
        <dbReference type="ARBA" id="ARBA00004606"/>
    </source>
</evidence>
<proteinExistence type="inferred from homology"/>
<comment type="similarity">
    <text evidence="2">Belongs to the glycosyltransferase 8 family.</text>
</comment>
<dbReference type="GO" id="GO:0035252">
    <property type="term" value="F:UDP-xylosyltransferase activity"/>
    <property type="evidence" value="ECO:0007669"/>
    <property type="project" value="TreeGrafter"/>
</dbReference>
<accession>A0A9Q1HWT3</accession>
<dbReference type="GO" id="GO:0016020">
    <property type="term" value="C:membrane"/>
    <property type="evidence" value="ECO:0007669"/>
    <property type="project" value="UniProtKB-SubCell"/>
</dbReference>
<reference evidence="6" key="1">
    <citation type="journal article" date="2023" name="Science">
        <title>Genome structures resolve the early diversification of teleost fishes.</title>
        <authorList>
            <person name="Parey E."/>
            <person name="Louis A."/>
            <person name="Montfort J."/>
            <person name="Bouchez O."/>
            <person name="Roques C."/>
            <person name="Iampietro C."/>
            <person name="Lluch J."/>
            <person name="Castinel A."/>
            <person name="Donnadieu C."/>
            <person name="Desvignes T."/>
            <person name="Floi Bucao C."/>
            <person name="Jouanno E."/>
            <person name="Wen M."/>
            <person name="Mejri S."/>
            <person name="Dirks R."/>
            <person name="Jansen H."/>
            <person name="Henkel C."/>
            <person name="Chen W.J."/>
            <person name="Zahm M."/>
            <person name="Cabau C."/>
            <person name="Klopp C."/>
            <person name="Thompson A.W."/>
            <person name="Robinson-Rechavi M."/>
            <person name="Braasch I."/>
            <person name="Lecointre G."/>
            <person name="Bobe J."/>
            <person name="Postlethwait J.H."/>
            <person name="Berthelot C."/>
            <person name="Roest Crollius H."/>
            <person name="Guiguen Y."/>
        </authorList>
    </citation>
    <scope>NUCLEOTIDE SEQUENCE</scope>
    <source>
        <strain evidence="6">Concon-B</strain>
    </source>
</reference>
<keyword evidence="4" id="KW-0808">Transferase</keyword>
<evidence type="ECO:0000256" key="5">
    <source>
        <dbReference type="ARBA" id="ARBA00022968"/>
    </source>
</evidence>
<keyword evidence="3" id="KW-0328">Glycosyltransferase</keyword>
<evidence type="ECO:0008006" key="8">
    <source>
        <dbReference type="Google" id="ProtNLM"/>
    </source>
</evidence>
<sequence length="106" mass="12301">MHAKPRVRTEWGRALPRGPVTGETMHLAVVVCGDRVDEAFTMLKSALLFSLKRIKFHIFTEHTLAAVLDKGLKRWPRFLSPRFQYNIYPLTFSAENAEEWKSLFKP</sequence>
<evidence type="ECO:0000256" key="3">
    <source>
        <dbReference type="ARBA" id="ARBA00022676"/>
    </source>
</evidence>
<comment type="caution">
    <text evidence="6">The sequence shown here is derived from an EMBL/GenBank/DDBJ whole genome shotgun (WGS) entry which is preliminary data.</text>
</comment>
<dbReference type="EMBL" id="JAFJMO010000010">
    <property type="protein sequence ID" value="KAJ8265953.1"/>
    <property type="molecule type" value="Genomic_DNA"/>
</dbReference>
<dbReference type="GO" id="GO:0016266">
    <property type="term" value="P:protein O-linked glycosylation via N-acetyl-galactosamine"/>
    <property type="evidence" value="ECO:0007669"/>
    <property type="project" value="TreeGrafter"/>
</dbReference>
<evidence type="ECO:0000313" key="7">
    <source>
        <dbReference type="Proteomes" id="UP001152803"/>
    </source>
</evidence>
<dbReference type="InterPro" id="IPR051993">
    <property type="entry name" value="Glycosyltransferase_8"/>
</dbReference>
<evidence type="ECO:0000313" key="6">
    <source>
        <dbReference type="EMBL" id="KAJ8265953.1"/>
    </source>
</evidence>